<name>A0A8H7BR26_9FUNG</name>
<accession>A0A8H7BR26</accession>
<comment type="caution">
    <text evidence="1">The sequence shown here is derived from an EMBL/GenBank/DDBJ whole genome shotgun (WGS) entry which is preliminary data.</text>
</comment>
<sequence>MPLHIVAPCPKKPSSLSLYWNADQANLSQDDVDEACQELKEILASQTRHILARPPRHDEHFIARTNNPLPHDASFVPLHQAVSNLHVSDTRSKHRPRSFSVGDSRNHQTHYKVVSLVH</sequence>
<proteinExistence type="predicted"/>
<organism evidence="1 2">
    <name type="scientific">Apophysomyces ossiformis</name>
    <dbReference type="NCBI Taxonomy" id="679940"/>
    <lineage>
        <taxon>Eukaryota</taxon>
        <taxon>Fungi</taxon>
        <taxon>Fungi incertae sedis</taxon>
        <taxon>Mucoromycota</taxon>
        <taxon>Mucoromycotina</taxon>
        <taxon>Mucoromycetes</taxon>
        <taxon>Mucorales</taxon>
        <taxon>Mucorineae</taxon>
        <taxon>Mucoraceae</taxon>
        <taxon>Apophysomyces</taxon>
    </lineage>
</organism>
<evidence type="ECO:0000313" key="1">
    <source>
        <dbReference type="EMBL" id="KAF7725601.1"/>
    </source>
</evidence>
<dbReference type="OrthoDB" id="2267423at2759"/>
<gene>
    <name evidence="1" type="ORF">EC973_009479</name>
</gene>
<dbReference type="Proteomes" id="UP000605846">
    <property type="component" value="Unassembled WGS sequence"/>
</dbReference>
<evidence type="ECO:0000313" key="2">
    <source>
        <dbReference type="Proteomes" id="UP000605846"/>
    </source>
</evidence>
<dbReference type="AlphaFoldDB" id="A0A8H7BR26"/>
<keyword evidence="2" id="KW-1185">Reference proteome</keyword>
<protein>
    <submittedName>
        <fullName evidence="1">Uncharacterized protein</fullName>
    </submittedName>
</protein>
<reference evidence="1" key="1">
    <citation type="submission" date="2020-01" db="EMBL/GenBank/DDBJ databases">
        <title>Genome Sequencing of Three Apophysomyces-Like Fungal Strains Confirms a Novel Fungal Genus in the Mucoromycota with divergent Burkholderia-like Endosymbiotic Bacteria.</title>
        <authorList>
            <person name="Stajich J.E."/>
            <person name="Macias A.M."/>
            <person name="Carter-House D."/>
            <person name="Lovett B."/>
            <person name="Kasson L.R."/>
            <person name="Berry K."/>
            <person name="Grigoriev I."/>
            <person name="Chang Y."/>
            <person name="Spatafora J."/>
            <person name="Kasson M.T."/>
        </authorList>
    </citation>
    <scope>NUCLEOTIDE SEQUENCE</scope>
    <source>
        <strain evidence="1">NRRL A-21654</strain>
    </source>
</reference>
<dbReference type="EMBL" id="JABAYA010000093">
    <property type="protein sequence ID" value="KAF7725601.1"/>
    <property type="molecule type" value="Genomic_DNA"/>
</dbReference>